<evidence type="ECO:0000256" key="1">
    <source>
        <dbReference type="ARBA" id="ARBA00004123"/>
    </source>
</evidence>
<evidence type="ECO:0000256" key="6">
    <source>
        <dbReference type="ARBA" id="ARBA00023163"/>
    </source>
</evidence>
<comment type="similarity">
    <text evidence="2">Belongs to the SNAPC3/SRD2 family.</text>
</comment>
<evidence type="ECO:0000256" key="2">
    <source>
        <dbReference type="ARBA" id="ARBA00010410"/>
    </source>
</evidence>
<reference evidence="12 13" key="1">
    <citation type="journal article" date="2024" name="bioRxiv">
        <title>A reference genome for Trichogramma kaykai: A tiny desert-dwelling parasitoid wasp with competing sex-ratio distorters.</title>
        <authorList>
            <person name="Culotta J."/>
            <person name="Lindsey A.R."/>
        </authorList>
    </citation>
    <scope>NUCLEOTIDE SEQUENCE [LARGE SCALE GENOMIC DNA]</scope>
    <source>
        <strain evidence="12 13">KSX58</strain>
    </source>
</reference>
<evidence type="ECO:0000256" key="4">
    <source>
        <dbReference type="ARBA" id="ARBA00023015"/>
    </source>
</evidence>
<evidence type="ECO:0000256" key="7">
    <source>
        <dbReference type="ARBA" id="ARBA00023242"/>
    </source>
</evidence>
<dbReference type="GO" id="GO:0005634">
    <property type="term" value="C:nucleus"/>
    <property type="evidence" value="ECO:0007669"/>
    <property type="project" value="UniProtKB-SubCell"/>
</dbReference>
<dbReference type="AlphaFoldDB" id="A0ABD2VZL8"/>
<dbReference type="PANTHER" id="PTHR13421:SF16">
    <property type="entry name" value="SNRNA-ACTIVATING PROTEIN COMPLEX SUBUNIT 3"/>
    <property type="match status" value="1"/>
</dbReference>
<keyword evidence="6" id="KW-0804">Transcription</keyword>
<evidence type="ECO:0000256" key="3">
    <source>
        <dbReference type="ARBA" id="ARBA00013634"/>
    </source>
</evidence>
<protein>
    <recommendedName>
        <fullName evidence="3">snRNA-activating protein complex subunit 3</fullName>
    </recommendedName>
    <alternativeName>
        <fullName evidence="10">Small nuclear RNA-activating complex polypeptide 3</fullName>
    </alternativeName>
</protein>
<keyword evidence="5" id="KW-0238">DNA-binding</keyword>
<evidence type="ECO:0000313" key="13">
    <source>
        <dbReference type="Proteomes" id="UP001627154"/>
    </source>
</evidence>
<proteinExistence type="inferred from homology"/>
<evidence type="ECO:0000256" key="9">
    <source>
        <dbReference type="ARBA" id="ARBA00025958"/>
    </source>
</evidence>
<evidence type="ECO:0000256" key="11">
    <source>
        <dbReference type="SAM" id="MobiDB-lite"/>
    </source>
</evidence>
<evidence type="ECO:0000256" key="8">
    <source>
        <dbReference type="ARBA" id="ARBA00025193"/>
    </source>
</evidence>
<comment type="function">
    <text evidence="8">Part of the SNAPc complex required for the transcription of both RNA polymerase II and III small-nuclear RNA genes. Binds to the proximal sequence element (PSE), a non-TATA-box basal promoter element common to these 2 types of genes. Recruits TBP and BRF2 to the U6 snRNA TATA box.</text>
</comment>
<keyword evidence="4" id="KW-0805">Transcription regulation</keyword>
<feature type="compositionally biased region" description="Basic and acidic residues" evidence="11">
    <location>
        <begin position="426"/>
        <end position="438"/>
    </location>
</feature>
<dbReference type="GO" id="GO:0003677">
    <property type="term" value="F:DNA binding"/>
    <property type="evidence" value="ECO:0007669"/>
    <property type="project" value="UniProtKB-KW"/>
</dbReference>
<sequence>MSKSGGKWKSDLDFRSIYEQCYRGSAPIDINNYFTQYRNLIDESGLKNIDKTDKEKLYSLVGDQIDEERYDLLAEYCNPDKLTCPGELQKMKKAHFEWCKDPEDKSIIETCTLKTVQDTLLRNRLKNHQVPSKYKSEKPICYEPHVPSTSSVPRLIPNEDMLVIVRVYTPFTSRNKLSTGSLGKLSINLVVAMLGSQTLDKLRDVISCVSDMAISTEMSAAPIRSHATQMAKNVYKSGFFFIENTFYNDLRDPNNHDNSKVIRDWMKSRNFDSAKTAVMENTRIDSLVLKFGFPWVYQHQGDCEHLISFSNARLVNSSDELCTEVYPRILRIKPRPNRYCMTCGIYNVSWVTIDNNRLPHNPCLFCESCFRSYNYVKGKKIGSFSAYPYPYDSELLEPLIDEEIIKQKPKRKLTRYDSDGEEESIEDRRNRPGTSRDP</sequence>
<dbReference type="Pfam" id="PF12251">
    <property type="entry name" value="SNAPC3"/>
    <property type="match status" value="1"/>
</dbReference>
<dbReference type="PANTHER" id="PTHR13421">
    <property type="entry name" value="SNRNA-ACTIVATING PROTEIN COMPLEX SUBUNIT 3"/>
    <property type="match status" value="1"/>
</dbReference>
<keyword evidence="7" id="KW-0539">Nucleus</keyword>
<feature type="region of interest" description="Disordered" evidence="11">
    <location>
        <begin position="408"/>
        <end position="438"/>
    </location>
</feature>
<name>A0ABD2VZL8_9HYME</name>
<gene>
    <name evidence="12" type="ORF">TKK_018794</name>
</gene>
<comment type="subcellular location">
    <subcellularLocation>
        <location evidence="1">Nucleus</location>
    </subcellularLocation>
</comment>
<comment type="caution">
    <text evidence="12">The sequence shown here is derived from an EMBL/GenBank/DDBJ whole genome shotgun (WGS) entry which is preliminary data.</text>
</comment>
<organism evidence="12 13">
    <name type="scientific">Trichogramma kaykai</name>
    <dbReference type="NCBI Taxonomy" id="54128"/>
    <lineage>
        <taxon>Eukaryota</taxon>
        <taxon>Metazoa</taxon>
        <taxon>Ecdysozoa</taxon>
        <taxon>Arthropoda</taxon>
        <taxon>Hexapoda</taxon>
        <taxon>Insecta</taxon>
        <taxon>Pterygota</taxon>
        <taxon>Neoptera</taxon>
        <taxon>Endopterygota</taxon>
        <taxon>Hymenoptera</taxon>
        <taxon>Apocrita</taxon>
        <taxon>Proctotrupomorpha</taxon>
        <taxon>Chalcidoidea</taxon>
        <taxon>Trichogrammatidae</taxon>
        <taxon>Trichogramma</taxon>
    </lineage>
</organism>
<dbReference type="InterPro" id="IPR022042">
    <property type="entry name" value="snRNA-activating_su3"/>
</dbReference>
<accession>A0ABD2VZL8</accession>
<evidence type="ECO:0000256" key="5">
    <source>
        <dbReference type="ARBA" id="ARBA00023125"/>
    </source>
</evidence>
<dbReference type="EMBL" id="JBJJXI010000153">
    <property type="protein sequence ID" value="KAL3385751.1"/>
    <property type="molecule type" value="Genomic_DNA"/>
</dbReference>
<evidence type="ECO:0000256" key="10">
    <source>
        <dbReference type="ARBA" id="ARBA00029606"/>
    </source>
</evidence>
<keyword evidence="13" id="KW-1185">Reference proteome</keyword>
<comment type="subunit">
    <text evidence="9">Part of the SNAPc complex composed of 5 subunits: SNAPC1, SNAPC2, SNAPC3, SNAPC4 and SNAPC5. SNAPC3 interacts with SNAPC1.</text>
</comment>
<evidence type="ECO:0000313" key="12">
    <source>
        <dbReference type="EMBL" id="KAL3385751.1"/>
    </source>
</evidence>
<dbReference type="Proteomes" id="UP001627154">
    <property type="component" value="Unassembled WGS sequence"/>
</dbReference>